<gene>
    <name evidence="4" type="ORF">FCM35_KLT13065</name>
</gene>
<proteinExistence type="predicted"/>
<feature type="domain" description="Monodehydroascorbate reductase 3-like C-terminal" evidence="3">
    <location>
        <begin position="24"/>
        <end position="89"/>
    </location>
</feature>
<dbReference type="Gene3D" id="3.30.390.30">
    <property type="match status" value="1"/>
</dbReference>
<organism evidence="4 5">
    <name type="scientific">Carex littledalei</name>
    <dbReference type="NCBI Taxonomy" id="544730"/>
    <lineage>
        <taxon>Eukaryota</taxon>
        <taxon>Viridiplantae</taxon>
        <taxon>Streptophyta</taxon>
        <taxon>Embryophyta</taxon>
        <taxon>Tracheophyta</taxon>
        <taxon>Spermatophyta</taxon>
        <taxon>Magnoliopsida</taxon>
        <taxon>Liliopsida</taxon>
        <taxon>Poales</taxon>
        <taxon>Cyperaceae</taxon>
        <taxon>Cyperoideae</taxon>
        <taxon>Cariceae</taxon>
        <taxon>Carex</taxon>
        <taxon>Carex subgen. Euthyceras</taxon>
    </lineage>
</organism>
<dbReference type="Pfam" id="PF21791">
    <property type="entry name" value="MDHAR3-like_C"/>
    <property type="match status" value="1"/>
</dbReference>
<keyword evidence="2" id="KW-0520">NAD</keyword>
<sequence>MKLVTTTYRSSTQGFCLIMAILWGNVGEAVHFGDFPNGRFGVYWVEGCIIGAFLEGGAKEEYEAMSKVVKTRAKVSNVRELDKLGLGFALRESQKLIESIGIGGITSAGTGTGMGAIMEKPELR</sequence>
<dbReference type="OrthoDB" id="432169at2759"/>
<dbReference type="InterPro" id="IPR048618">
    <property type="entry name" value="MDHAR3-like_C"/>
</dbReference>
<comment type="cofactor">
    <cofactor evidence="1">
        <name>FAD</name>
        <dbReference type="ChEBI" id="CHEBI:57692"/>
    </cofactor>
</comment>
<dbReference type="InterPro" id="IPR016156">
    <property type="entry name" value="FAD/NAD-linked_Rdtase_dimer_sf"/>
</dbReference>
<dbReference type="EMBL" id="SWLB01000024">
    <property type="protein sequence ID" value="KAF3323076.1"/>
    <property type="molecule type" value="Genomic_DNA"/>
</dbReference>
<keyword evidence="5" id="KW-1185">Reference proteome</keyword>
<accession>A0A833QP16</accession>
<name>A0A833QP16_9POAL</name>
<protein>
    <submittedName>
        <fullName evidence="4">Monodehydroascorbate reductase</fullName>
    </submittedName>
</protein>
<comment type="caution">
    <text evidence="4">The sequence shown here is derived from an EMBL/GenBank/DDBJ whole genome shotgun (WGS) entry which is preliminary data.</text>
</comment>
<evidence type="ECO:0000259" key="3">
    <source>
        <dbReference type="Pfam" id="PF21791"/>
    </source>
</evidence>
<evidence type="ECO:0000313" key="4">
    <source>
        <dbReference type="EMBL" id="KAF3323076.1"/>
    </source>
</evidence>
<evidence type="ECO:0000256" key="1">
    <source>
        <dbReference type="ARBA" id="ARBA00001974"/>
    </source>
</evidence>
<evidence type="ECO:0000313" key="5">
    <source>
        <dbReference type="Proteomes" id="UP000623129"/>
    </source>
</evidence>
<dbReference type="AlphaFoldDB" id="A0A833QP16"/>
<dbReference type="Proteomes" id="UP000623129">
    <property type="component" value="Unassembled WGS sequence"/>
</dbReference>
<reference evidence="4" key="1">
    <citation type="submission" date="2020-01" db="EMBL/GenBank/DDBJ databases">
        <title>Genome sequence of Kobresia littledalei, the first chromosome-level genome in the family Cyperaceae.</title>
        <authorList>
            <person name="Qu G."/>
        </authorList>
    </citation>
    <scope>NUCLEOTIDE SEQUENCE</scope>
    <source>
        <strain evidence="4">C.B.Clarke</strain>
        <tissue evidence="4">Leaf</tissue>
    </source>
</reference>
<evidence type="ECO:0000256" key="2">
    <source>
        <dbReference type="ARBA" id="ARBA00023027"/>
    </source>
</evidence>